<dbReference type="Gene3D" id="1.25.40.10">
    <property type="entry name" value="Tetratricopeptide repeat domain"/>
    <property type="match status" value="1"/>
</dbReference>
<dbReference type="InterPro" id="IPR027417">
    <property type="entry name" value="P-loop_NTPase"/>
</dbReference>
<feature type="compositionally biased region" description="Basic and acidic residues" evidence="1">
    <location>
        <begin position="503"/>
        <end position="524"/>
    </location>
</feature>
<dbReference type="InterPro" id="IPR053137">
    <property type="entry name" value="NLR-like"/>
</dbReference>
<evidence type="ECO:0000256" key="1">
    <source>
        <dbReference type="SAM" id="MobiDB-lite"/>
    </source>
</evidence>
<gene>
    <name evidence="2" type="ORF">BDV98DRAFT_344109</name>
</gene>
<dbReference type="SUPFAM" id="SSF48452">
    <property type="entry name" value="TPR-like"/>
    <property type="match status" value="1"/>
</dbReference>
<dbReference type="STRING" id="1884261.A0A5C3Q282"/>
<dbReference type="SUPFAM" id="SSF52540">
    <property type="entry name" value="P-loop containing nucleoside triphosphate hydrolases"/>
    <property type="match status" value="1"/>
</dbReference>
<dbReference type="EMBL" id="ML178870">
    <property type="protein sequence ID" value="TFK95931.1"/>
    <property type="molecule type" value="Genomic_DNA"/>
</dbReference>
<dbReference type="PANTHER" id="PTHR46082:SF6">
    <property type="entry name" value="AAA+ ATPASE DOMAIN-CONTAINING PROTEIN-RELATED"/>
    <property type="match status" value="1"/>
</dbReference>
<dbReference type="Pfam" id="PF13374">
    <property type="entry name" value="TPR_10"/>
    <property type="match status" value="2"/>
</dbReference>
<feature type="region of interest" description="Disordered" evidence="1">
    <location>
        <begin position="503"/>
        <end position="535"/>
    </location>
</feature>
<dbReference type="OrthoDB" id="4487085at2759"/>
<dbReference type="GO" id="GO:0016787">
    <property type="term" value="F:hydrolase activity"/>
    <property type="evidence" value="ECO:0007669"/>
    <property type="project" value="UniProtKB-KW"/>
</dbReference>
<sequence length="535" mass="60195">MFESAAPPKLPPAPRCPPASSNFVGRTKELDVIWSFFFGAGVKSDERRIFIVQGSGGCGKTQLSRKHMKPVYDRFAKNGKAHLVFYIDATTPATLEASFSAIAKANGIGASKEDAVQWISNLHEEFFLYLDNADDPNMNLRDFFSHSDYARILVTSRLRSFRRYGSGHGSFMELSPLSKEEAIDLFSRTAGLSDREASDTAVVTLVESELYYHALAVVQAGACVFKSKWTVQRYLSKFRELRTSLMDGKIDRVESTEMDDYQKHVYTTWRLSYDLLSPNAQTLLQHCAHLHHTAITEQIFAHAFKSIDVKAFTLPDIAFSEDEEAACSTVRSFLHRFAVNNSWDEDTFRWCIQEACSSSLLSFDDINHMYTIHPLVHDCLRSVAASPSDKPFLLSAAIFEQWEDEVALIQLLPHAQRLLAKWTEEQYSGLHPKMAAGLGHALHLAGYFSGAERLHQQALARNRQELGDDHETTISASMALSVTLKNVGLPKEAEPLERNVLEKRHRVLGPDHPDTHQRRGESRAHAQRPWTPEGG</sequence>
<dbReference type="Proteomes" id="UP000305067">
    <property type="component" value="Unassembled WGS sequence"/>
</dbReference>
<organism evidence="2 3">
    <name type="scientific">Pterulicium gracile</name>
    <dbReference type="NCBI Taxonomy" id="1884261"/>
    <lineage>
        <taxon>Eukaryota</taxon>
        <taxon>Fungi</taxon>
        <taxon>Dikarya</taxon>
        <taxon>Basidiomycota</taxon>
        <taxon>Agaricomycotina</taxon>
        <taxon>Agaricomycetes</taxon>
        <taxon>Agaricomycetidae</taxon>
        <taxon>Agaricales</taxon>
        <taxon>Pleurotineae</taxon>
        <taxon>Pterulaceae</taxon>
        <taxon>Pterulicium</taxon>
    </lineage>
</organism>
<keyword evidence="2" id="KW-0378">Hydrolase</keyword>
<protein>
    <submittedName>
        <fullName evidence="2">P-loop containing nucleoside triphosphate hydrolase protein</fullName>
    </submittedName>
</protein>
<name>A0A5C3Q282_9AGAR</name>
<accession>A0A5C3Q282</accession>
<dbReference type="PANTHER" id="PTHR46082">
    <property type="entry name" value="ATP/GTP-BINDING PROTEIN-RELATED"/>
    <property type="match status" value="1"/>
</dbReference>
<keyword evidence="3" id="KW-1185">Reference proteome</keyword>
<proteinExistence type="predicted"/>
<dbReference type="InterPro" id="IPR011990">
    <property type="entry name" value="TPR-like_helical_dom_sf"/>
</dbReference>
<dbReference type="AlphaFoldDB" id="A0A5C3Q282"/>
<reference evidence="2 3" key="1">
    <citation type="journal article" date="2019" name="Nat. Ecol. Evol.">
        <title>Megaphylogeny resolves global patterns of mushroom evolution.</title>
        <authorList>
            <person name="Varga T."/>
            <person name="Krizsan K."/>
            <person name="Foldi C."/>
            <person name="Dima B."/>
            <person name="Sanchez-Garcia M."/>
            <person name="Sanchez-Ramirez S."/>
            <person name="Szollosi G.J."/>
            <person name="Szarkandi J.G."/>
            <person name="Papp V."/>
            <person name="Albert L."/>
            <person name="Andreopoulos W."/>
            <person name="Angelini C."/>
            <person name="Antonin V."/>
            <person name="Barry K.W."/>
            <person name="Bougher N.L."/>
            <person name="Buchanan P."/>
            <person name="Buyck B."/>
            <person name="Bense V."/>
            <person name="Catcheside P."/>
            <person name="Chovatia M."/>
            <person name="Cooper J."/>
            <person name="Damon W."/>
            <person name="Desjardin D."/>
            <person name="Finy P."/>
            <person name="Geml J."/>
            <person name="Haridas S."/>
            <person name="Hughes K."/>
            <person name="Justo A."/>
            <person name="Karasinski D."/>
            <person name="Kautmanova I."/>
            <person name="Kiss B."/>
            <person name="Kocsube S."/>
            <person name="Kotiranta H."/>
            <person name="LaButti K.M."/>
            <person name="Lechner B.E."/>
            <person name="Liimatainen K."/>
            <person name="Lipzen A."/>
            <person name="Lukacs Z."/>
            <person name="Mihaltcheva S."/>
            <person name="Morgado L.N."/>
            <person name="Niskanen T."/>
            <person name="Noordeloos M.E."/>
            <person name="Ohm R.A."/>
            <person name="Ortiz-Santana B."/>
            <person name="Ovrebo C."/>
            <person name="Racz N."/>
            <person name="Riley R."/>
            <person name="Savchenko A."/>
            <person name="Shiryaev A."/>
            <person name="Soop K."/>
            <person name="Spirin V."/>
            <person name="Szebenyi C."/>
            <person name="Tomsovsky M."/>
            <person name="Tulloss R.E."/>
            <person name="Uehling J."/>
            <person name="Grigoriev I.V."/>
            <person name="Vagvolgyi C."/>
            <person name="Papp T."/>
            <person name="Martin F.M."/>
            <person name="Miettinen O."/>
            <person name="Hibbett D.S."/>
            <person name="Nagy L.G."/>
        </authorList>
    </citation>
    <scope>NUCLEOTIDE SEQUENCE [LARGE SCALE GENOMIC DNA]</scope>
    <source>
        <strain evidence="2 3">CBS 309.79</strain>
    </source>
</reference>
<evidence type="ECO:0000313" key="3">
    <source>
        <dbReference type="Proteomes" id="UP000305067"/>
    </source>
</evidence>
<dbReference type="Gene3D" id="3.40.50.300">
    <property type="entry name" value="P-loop containing nucleotide triphosphate hydrolases"/>
    <property type="match status" value="1"/>
</dbReference>
<evidence type="ECO:0000313" key="2">
    <source>
        <dbReference type="EMBL" id="TFK95931.1"/>
    </source>
</evidence>